<proteinExistence type="predicted"/>
<dbReference type="PROSITE" id="PS00018">
    <property type="entry name" value="EF_HAND_1"/>
    <property type="match status" value="2"/>
</dbReference>
<evidence type="ECO:0000256" key="1">
    <source>
        <dbReference type="ARBA" id="ARBA00022723"/>
    </source>
</evidence>
<feature type="chain" id="PRO_5046622052" description="EF-hand domain-containing protein" evidence="4">
    <location>
        <begin position="28"/>
        <end position="186"/>
    </location>
</feature>
<dbReference type="RefSeq" id="WP_213671516.1">
    <property type="nucleotide sequence ID" value="NZ_JAHCDA010000003.1"/>
</dbReference>
<evidence type="ECO:0000256" key="2">
    <source>
        <dbReference type="ARBA" id="ARBA00022737"/>
    </source>
</evidence>
<dbReference type="InterPro" id="IPR018247">
    <property type="entry name" value="EF_Hand_1_Ca_BS"/>
</dbReference>
<dbReference type="EMBL" id="JAHCDA010000003">
    <property type="protein sequence ID" value="MBS7812834.1"/>
    <property type="molecule type" value="Genomic_DNA"/>
</dbReference>
<keyword evidence="4" id="KW-0732">Signal</keyword>
<feature type="domain" description="EF-hand" evidence="5">
    <location>
        <begin position="64"/>
        <end position="81"/>
    </location>
</feature>
<organism evidence="6 7">
    <name type="scientific">Roseococcus pinisoli</name>
    <dbReference type="NCBI Taxonomy" id="2835040"/>
    <lineage>
        <taxon>Bacteria</taxon>
        <taxon>Pseudomonadati</taxon>
        <taxon>Pseudomonadota</taxon>
        <taxon>Alphaproteobacteria</taxon>
        <taxon>Acetobacterales</taxon>
        <taxon>Roseomonadaceae</taxon>
        <taxon>Roseococcus</taxon>
    </lineage>
</organism>
<dbReference type="SUPFAM" id="SSF47473">
    <property type="entry name" value="EF-hand"/>
    <property type="match status" value="1"/>
</dbReference>
<name>A0ABS5QGM3_9PROT</name>
<gene>
    <name evidence="6" type="ORF">KHU32_17930</name>
</gene>
<dbReference type="InterPro" id="IPR011992">
    <property type="entry name" value="EF-hand-dom_pair"/>
</dbReference>
<comment type="caution">
    <text evidence="6">The sequence shown here is derived from an EMBL/GenBank/DDBJ whole genome shotgun (WGS) entry which is preliminary data.</text>
</comment>
<dbReference type="Proteomes" id="UP000766336">
    <property type="component" value="Unassembled WGS sequence"/>
</dbReference>
<feature type="region of interest" description="Disordered" evidence="3">
    <location>
        <begin position="22"/>
        <end position="56"/>
    </location>
</feature>
<evidence type="ECO:0000313" key="6">
    <source>
        <dbReference type="EMBL" id="MBS7812834.1"/>
    </source>
</evidence>
<dbReference type="PANTHER" id="PTHR10827:SF98">
    <property type="entry name" value="45 KDA CALCIUM-BINDING PROTEIN"/>
    <property type="match status" value="1"/>
</dbReference>
<evidence type="ECO:0000259" key="5">
    <source>
        <dbReference type="Pfam" id="PF13202"/>
    </source>
</evidence>
<keyword evidence="1" id="KW-0479">Metal-binding</keyword>
<dbReference type="Gene3D" id="1.10.238.10">
    <property type="entry name" value="EF-hand"/>
    <property type="match status" value="2"/>
</dbReference>
<keyword evidence="7" id="KW-1185">Reference proteome</keyword>
<feature type="domain" description="EF-hand" evidence="5">
    <location>
        <begin position="86"/>
        <end position="105"/>
    </location>
</feature>
<accession>A0ABS5QGM3</accession>
<keyword evidence="2" id="KW-0677">Repeat</keyword>
<evidence type="ECO:0000313" key="7">
    <source>
        <dbReference type="Proteomes" id="UP000766336"/>
    </source>
</evidence>
<dbReference type="PANTHER" id="PTHR10827">
    <property type="entry name" value="RETICULOCALBIN"/>
    <property type="match status" value="1"/>
</dbReference>
<evidence type="ECO:0000256" key="4">
    <source>
        <dbReference type="SAM" id="SignalP"/>
    </source>
</evidence>
<evidence type="ECO:0000256" key="3">
    <source>
        <dbReference type="SAM" id="MobiDB-lite"/>
    </source>
</evidence>
<sequence length="186" mass="20528">MTKRLMLAAAIAVSGAMGLGFPGAADAQAPAATPAPAARPADAERPQLTPEQQAAARQRFRETFLAQYDTNRDGTVTRAEYDAVRDAVFRRTDTNGDGSLSEAEYVGEYEGRLRAEYGTREIDETFRRQITQASRRFESIDRDRDLSISRAEYDAVASRTFNRADANRDGVVTEADWAIQPPNTHP</sequence>
<dbReference type="InterPro" id="IPR002048">
    <property type="entry name" value="EF_hand_dom"/>
</dbReference>
<protein>
    <recommendedName>
        <fullName evidence="5">EF-hand domain-containing protein</fullName>
    </recommendedName>
</protein>
<feature type="domain" description="EF-hand" evidence="5">
    <location>
        <begin position="160"/>
        <end position="176"/>
    </location>
</feature>
<dbReference type="Pfam" id="PF13202">
    <property type="entry name" value="EF-hand_5"/>
    <property type="match status" value="3"/>
</dbReference>
<reference evidence="6 7" key="1">
    <citation type="submission" date="2021-05" db="EMBL/GenBank/DDBJ databases">
        <title>Roseococcus sp. XZZS9, whole genome shotgun sequencing project.</title>
        <authorList>
            <person name="Zhao G."/>
            <person name="Shen L."/>
        </authorList>
    </citation>
    <scope>NUCLEOTIDE SEQUENCE [LARGE SCALE GENOMIC DNA]</scope>
    <source>
        <strain evidence="6 7">XZZS9</strain>
    </source>
</reference>
<feature type="compositionally biased region" description="Low complexity" evidence="3">
    <location>
        <begin position="24"/>
        <end position="40"/>
    </location>
</feature>
<feature type="signal peptide" evidence="4">
    <location>
        <begin position="1"/>
        <end position="27"/>
    </location>
</feature>